<evidence type="ECO:0000313" key="4">
    <source>
        <dbReference type="Proteomes" id="UP000008698"/>
    </source>
</evidence>
<dbReference type="OrthoDB" id="515692at2759"/>
<accession>C9SA16</accession>
<dbReference type="PANTHER" id="PTHR38790">
    <property type="entry name" value="2EXR DOMAIN-CONTAINING PROTEIN-RELATED"/>
    <property type="match status" value="1"/>
</dbReference>
<dbReference type="Proteomes" id="UP000008698">
    <property type="component" value="Unassembled WGS sequence"/>
</dbReference>
<dbReference type="EMBL" id="DS985215">
    <property type="protein sequence ID" value="EEY16229.1"/>
    <property type="molecule type" value="Genomic_DNA"/>
</dbReference>
<dbReference type="RefSeq" id="XP_003008150.1">
    <property type="nucleotide sequence ID" value="XM_003008104.1"/>
</dbReference>
<evidence type="ECO:0000313" key="3">
    <source>
        <dbReference type="EMBL" id="EEY16229.1"/>
    </source>
</evidence>
<gene>
    <name evidence="3" type="ORF">VDBG_02338</name>
</gene>
<dbReference type="AlphaFoldDB" id="C9SA16"/>
<keyword evidence="4" id="KW-1185">Reference proteome</keyword>
<dbReference type="InterPro" id="IPR056632">
    <property type="entry name" value="DUF7730"/>
</dbReference>
<dbReference type="GeneID" id="9532623"/>
<dbReference type="KEGG" id="val:VDBG_02338"/>
<feature type="region of interest" description="Disordered" evidence="1">
    <location>
        <begin position="71"/>
        <end position="125"/>
    </location>
</feature>
<dbReference type="HOGENOM" id="CLU_601406_0_0_1"/>
<dbReference type="eggNOG" id="ENOG502SPRK">
    <property type="taxonomic scope" value="Eukaryota"/>
</dbReference>
<dbReference type="Pfam" id="PF24864">
    <property type="entry name" value="DUF7730"/>
    <property type="match status" value="1"/>
</dbReference>
<reference evidence="4" key="1">
    <citation type="journal article" date="2011" name="PLoS Pathog.">
        <title>Comparative genomics yields insights into niche adaptation of plant vascular wilt pathogens.</title>
        <authorList>
            <person name="Klosterman S.J."/>
            <person name="Subbarao K.V."/>
            <person name="Kang S."/>
            <person name="Veronese P."/>
            <person name="Gold S.E."/>
            <person name="Thomma B.P.H.J."/>
            <person name="Chen Z."/>
            <person name="Henrissat B."/>
            <person name="Lee Y.-H."/>
            <person name="Park J."/>
            <person name="Garcia-Pedrajas M.D."/>
            <person name="Barbara D.J."/>
            <person name="Anchieta A."/>
            <person name="de Jonge R."/>
            <person name="Santhanam P."/>
            <person name="Maruthachalam K."/>
            <person name="Atallah Z."/>
            <person name="Amyotte S.G."/>
            <person name="Paz Z."/>
            <person name="Inderbitzin P."/>
            <person name="Hayes R.J."/>
            <person name="Heiman D.I."/>
            <person name="Young S."/>
            <person name="Zeng Q."/>
            <person name="Engels R."/>
            <person name="Galagan J."/>
            <person name="Cuomo C.A."/>
            <person name="Dobinson K.F."/>
            <person name="Ma L.-J."/>
        </authorList>
    </citation>
    <scope>NUCLEOTIDE SEQUENCE [LARGE SCALE GENOMIC DNA]</scope>
    <source>
        <strain evidence="4">VaMs.102 / ATCC MYA-4576 / FGSC 10136</strain>
    </source>
</reference>
<feature type="compositionally biased region" description="Low complexity" evidence="1">
    <location>
        <begin position="114"/>
        <end position="125"/>
    </location>
</feature>
<proteinExistence type="predicted"/>
<organism evidence="4">
    <name type="scientific">Verticillium alfalfae (strain VaMs.102 / ATCC MYA-4576 / FGSC 10136)</name>
    <name type="common">Verticillium wilt of alfalfa</name>
    <name type="synonym">Verticillium albo-atrum</name>
    <dbReference type="NCBI Taxonomy" id="526221"/>
    <lineage>
        <taxon>Eukaryota</taxon>
        <taxon>Fungi</taxon>
        <taxon>Dikarya</taxon>
        <taxon>Ascomycota</taxon>
        <taxon>Pezizomycotina</taxon>
        <taxon>Sordariomycetes</taxon>
        <taxon>Hypocreomycetidae</taxon>
        <taxon>Glomerellales</taxon>
        <taxon>Plectosphaerellaceae</taxon>
        <taxon>Verticillium</taxon>
    </lineage>
</organism>
<sequence length="465" mass="52276">MSPSGDVKVPRLLHLPQHDTTLLLRRRPSPLFHRLLTDNIDPESSSISLVQQFIIISMSLLHRLHSWSHDRRERRRRSDANELTPIPIRPSSTRQDESIPPILPPSAIRRPLTPSSAPGAAESAPALTAQPSPFFTLPFELRRQIFLYAFGRQTLHIDLAFRRPFAPAPLTTPEKERPHAHIFCDHMYFHSGQGFRRITVDRSSPKAWRWFGCVCHARAADIGSFDPSLADVVDLSTDGCLTGRTDCEAWPGEWPGRCFVGVMGWLLSCRQAYVEGVHVLYSTNIIHISSNLLIQRPDAFLPAQRLAQITSLRFRWYFKEGHENAADDAALSNMAQSNFSRSYLPPSSLRGPVCPALKYLHISLEGDFMGLYAKRDDEGRVPFDSPREGAQAMREKLQPALDEVVQRFATPVTECVVTIPWSSYETWCLLGGDVGQPRQTSRASWRVVPRVSFGFNAPSLANAAP</sequence>
<dbReference type="OMA" id="AGYWVCK"/>
<evidence type="ECO:0000256" key="1">
    <source>
        <dbReference type="SAM" id="MobiDB-lite"/>
    </source>
</evidence>
<feature type="compositionally biased region" description="Basic and acidic residues" evidence="1">
    <location>
        <begin position="71"/>
        <end position="80"/>
    </location>
</feature>
<evidence type="ECO:0000259" key="2">
    <source>
        <dbReference type="Pfam" id="PF24864"/>
    </source>
</evidence>
<name>C9SA16_VERA1</name>
<feature type="domain" description="DUF7730" evidence="2">
    <location>
        <begin position="262"/>
        <end position="320"/>
    </location>
</feature>
<protein>
    <recommendedName>
        <fullName evidence="2">DUF7730 domain-containing protein</fullName>
    </recommendedName>
</protein>